<dbReference type="InterPro" id="IPR018356">
    <property type="entry name" value="Tscrpt_reg_HTH_DeoR_CS"/>
</dbReference>
<dbReference type="PROSITE" id="PS51000">
    <property type="entry name" value="HTH_DEOR_2"/>
    <property type="match status" value="1"/>
</dbReference>
<dbReference type="Pfam" id="PF08220">
    <property type="entry name" value="HTH_DeoR"/>
    <property type="match status" value="1"/>
</dbReference>
<dbReference type="Gene3D" id="1.10.10.10">
    <property type="entry name" value="Winged helix-like DNA-binding domain superfamily/Winged helix DNA-binding domain"/>
    <property type="match status" value="1"/>
</dbReference>
<gene>
    <name evidence="5" type="ORF">K5V21_09845</name>
</gene>
<dbReference type="SUPFAM" id="SSF46785">
    <property type="entry name" value="Winged helix' DNA-binding domain"/>
    <property type="match status" value="1"/>
</dbReference>
<keyword evidence="1" id="KW-0805">Transcription regulation</keyword>
<keyword evidence="6" id="KW-1185">Reference proteome</keyword>
<evidence type="ECO:0000256" key="2">
    <source>
        <dbReference type="ARBA" id="ARBA00023125"/>
    </source>
</evidence>
<dbReference type="Pfam" id="PF00455">
    <property type="entry name" value="DeoRC"/>
    <property type="match status" value="1"/>
</dbReference>
<dbReference type="PANTHER" id="PTHR30363">
    <property type="entry name" value="HTH-TYPE TRANSCRIPTIONAL REGULATOR SRLR-RELATED"/>
    <property type="match status" value="1"/>
</dbReference>
<dbReference type="InterPro" id="IPR014036">
    <property type="entry name" value="DeoR-like_C"/>
</dbReference>
<dbReference type="GO" id="GO:0003677">
    <property type="term" value="F:DNA binding"/>
    <property type="evidence" value="ECO:0007669"/>
    <property type="project" value="UniProtKB-KW"/>
</dbReference>
<reference evidence="5 6" key="1">
    <citation type="journal article" date="2021" name="Cell Host Microbe">
        <title>in vivo commensal control of Clostridioides difficile virulence.</title>
        <authorList>
            <person name="Girinathan B.P."/>
            <person name="Dibenedetto N."/>
            <person name="Worley J.N."/>
            <person name="Peltier J."/>
            <person name="Arrieta-Ortiz M.L."/>
            <person name="Rupa Christinal Immanuel S."/>
            <person name="Lavin R."/>
            <person name="Delaney M.L."/>
            <person name="Cummins C."/>
            <person name="Hoffmann M."/>
            <person name="Luo Y."/>
            <person name="Gonzalez-Escalona N."/>
            <person name="Allard M."/>
            <person name="Onderdonk A.B."/>
            <person name="Gerber G.K."/>
            <person name="Sonenshein A.L."/>
            <person name="Baliga N."/>
            <person name="Dupuy B."/>
            <person name="Bry L."/>
        </authorList>
    </citation>
    <scope>NUCLEOTIDE SEQUENCE [LARGE SCALE GENOMIC DNA]</scope>
    <source>
        <strain evidence="5 6">DSM 599</strain>
    </source>
</reference>
<evidence type="ECO:0000256" key="1">
    <source>
        <dbReference type="ARBA" id="ARBA00023015"/>
    </source>
</evidence>
<dbReference type="EMBL" id="JAIKTU010000007">
    <property type="protein sequence ID" value="MBY0755756.1"/>
    <property type="molecule type" value="Genomic_DNA"/>
</dbReference>
<dbReference type="RefSeq" id="WP_221861107.1">
    <property type="nucleotide sequence ID" value="NZ_JAIKTU010000007.1"/>
</dbReference>
<dbReference type="InterPro" id="IPR001034">
    <property type="entry name" value="DeoR_HTH"/>
</dbReference>
<dbReference type="Proteomes" id="UP001299068">
    <property type="component" value="Unassembled WGS sequence"/>
</dbReference>
<dbReference type="PROSITE" id="PS00894">
    <property type="entry name" value="HTH_DEOR_1"/>
    <property type="match status" value="1"/>
</dbReference>
<keyword evidence="2 5" id="KW-0238">DNA-binding</keyword>
<organism evidence="5 6">
    <name type="scientific">Clostridium sardiniense</name>
    <name type="common">Clostridium absonum</name>
    <dbReference type="NCBI Taxonomy" id="29369"/>
    <lineage>
        <taxon>Bacteria</taxon>
        <taxon>Bacillati</taxon>
        <taxon>Bacillota</taxon>
        <taxon>Clostridia</taxon>
        <taxon>Eubacteriales</taxon>
        <taxon>Clostridiaceae</taxon>
        <taxon>Clostridium</taxon>
    </lineage>
</organism>
<evidence type="ECO:0000313" key="5">
    <source>
        <dbReference type="EMBL" id="MBY0755756.1"/>
    </source>
</evidence>
<dbReference type="InterPro" id="IPR037171">
    <property type="entry name" value="NagB/RpiA_transferase-like"/>
</dbReference>
<name>A0ABS7KY65_CLOSR</name>
<dbReference type="SMART" id="SM00420">
    <property type="entry name" value="HTH_DEOR"/>
    <property type="match status" value="1"/>
</dbReference>
<sequence length="250" mass="28231">MLSEERFERILEILKNNNTVTVTELVDELDTSESTIRRDLNYLDKQKKLKKIHGGAKALKTIYDGKDDEVVIRQALNVKDKLSIAKYAAKLIKENDCVYIDAGTTTELMIDYITENNAIYITNGIAHAKKLIQKKCNVYILGGELKLATEAIVGIEAIDSLKKYNFTKGFFGTNGIHKDSGFTTPDIQEALVKREAFNKSNEAYILADESKFDHIAAITFADIDKGIIITTELEDKDIKKYTEILEVNKR</sequence>
<keyword evidence="3" id="KW-0804">Transcription</keyword>
<dbReference type="SMART" id="SM01134">
    <property type="entry name" value="DeoRC"/>
    <property type="match status" value="1"/>
</dbReference>
<accession>A0ABS7KY65</accession>
<dbReference type="InterPro" id="IPR036390">
    <property type="entry name" value="WH_DNA-bd_sf"/>
</dbReference>
<evidence type="ECO:0000256" key="3">
    <source>
        <dbReference type="ARBA" id="ARBA00023163"/>
    </source>
</evidence>
<feature type="domain" description="HTH deoR-type" evidence="4">
    <location>
        <begin position="3"/>
        <end position="58"/>
    </location>
</feature>
<proteinExistence type="predicted"/>
<comment type="caution">
    <text evidence="5">The sequence shown here is derived from an EMBL/GenBank/DDBJ whole genome shotgun (WGS) entry which is preliminary data.</text>
</comment>
<dbReference type="PANTHER" id="PTHR30363:SF56">
    <property type="entry name" value="TRANSCRIPTIONAL REGULATOR, DEOR FAMILY"/>
    <property type="match status" value="1"/>
</dbReference>
<dbReference type="PRINTS" id="PR00037">
    <property type="entry name" value="HTHLACR"/>
</dbReference>
<dbReference type="InterPro" id="IPR050313">
    <property type="entry name" value="Carb_Metab_HTH_regulators"/>
</dbReference>
<dbReference type="InterPro" id="IPR036388">
    <property type="entry name" value="WH-like_DNA-bd_sf"/>
</dbReference>
<evidence type="ECO:0000313" key="6">
    <source>
        <dbReference type="Proteomes" id="UP001299068"/>
    </source>
</evidence>
<dbReference type="SUPFAM" id="SSF100950">
    <property type="entry name" value="NagB/RpiA/CoA transferase-like"/>
    <property type="match status" value="1"/>
</dbReference>
<protein>
    <submittedName>
        <fullName evidence="5">DeoR/GlpR family DNA-binding transcription regulator</fullName>
    </submittedName>
</protein>
<dbReference type="Gene3D" id="3.40.50.1360">
    <property type="match status" value="1"/>
</dbReference>
<evidence type="ECO:0000259" key="4">
    <source>
        <dbReference type="PROSITE" id="PS51000"/>
    </source>
</evidence>